<organism evidence="1 2">
    <name type="scientific">Mycena pura</name>
    <dbReference type="NCBI Taxonomy" id="153505"/>
    <lineage>
        <taxon>Eukaryota</taxon>
        <taxon>Fungi</taxon>
        <taxon>Dikarya</taxon>
        <taxon>Basidiomycota</taxon>
        <taxon>Agaricomycotina</taxon>
        <taxon>Agaricomycetes</taxon>
        <taxon>Agaricomycetidae</taxon>
        <taxon>Agaricales</taxon>
        <taxon>Marasmiineae</taxon>
        <taxon>Mycenaceae</taxon>
        <taxon>Mycena</taxon>
    </lineage>
</organism>
<proteinExistence type="predicted"/>
<sequence length="474" mass="54251">MRALNALPLDDDIVDRMMTFCPTFGTLQSMILVSKGFYSVFQTHPKSITRAVAYNIVGPVLPQALRVVRFPYFPNLNASTWTHNQHSDPDTMATTCPEEHSPSVITAEEKKRLLRNSKEAETLEDIYSLTQKDSTSRTSVLTPIESMRFRRAVYRIWHYSHLFSADRFDWDELEDLGEDGAKRIQRQRTAVLREYPTDELQQLYTVVQFMRGILKGISDEEDNLEKIIDILLAVGPTAVTRAWEYRNRESIEDDIGFPLYELDGGDEVPLYQGYYDLPLGIIWTERKVTPPKEDDPAVQTKWILDEVRGANDTCSQCATPGGLTLLTEANWHRFTLALAPNNFLKSNLKNNASVTKPFTAALQPFEQEQERLNDVAPDDWVGAWISSVFDVAVRQRAGGTEWDGWDKDKSYCQPCLTKFLEEHVWRWLLEERVKGGWVSPENCWYGYDCRTMVHKSAHANGKNHLCVPIKGDSS</sequence>
<protein>
    <recommendedName>
        <fullName evidence="3">Aprataxin and PNK-like factor PBZ domain-containing protein</fullName>
    </recommendedName>
</protein>
<gene>
    <name evidence="1" type="ORF">GGX14DRAFT_696490</name>
</gene>
<comment type="caution">
    <text evidence="1">The sequence shown here is derived from an EMBL/GenBank/DDBJ whole genome shotgun (WGS) entry which is preliminary data.</text>
</comment>
<dbReference type="AlphaFoldDB" id="A0AAD6YG88"/>
<dbReference type="Proteomes" id="UP001219525">
    <property type="component" value="Unassembled WGS sequence"/>
</dbReference>
<evidence type="ECO:0000313" key="1">
    <source>
        <dbReference type="EMBL" id="KAJ7215530.1"/>
    </source>
</evidence>
<evidence type="ECO:0008006" key="3">
    <source>
        <dbReference type="Google" id="ProtNLM"/>
    </source>
</evidence>
<keyword evidence="2" id="KW-1185">Reference proteome</keyword>
<evidence type="ECO:0000313" key="2">
    <source>
        <dbReference type="Proteomes" id="UP001219525"/>
    </source>
</evidence>
<name>A0AAD6YG88_9AGAR</name>
<reference evidence="1" key="1">
    <citation type="submission" date="2023-03" db="EMBL/GenBank/DDBJ databases">
        <title>Massive genome expansion in bonnet fungi (Mycena s.s.) driven by repeated elements and novel gene families across ecological guilds.</title>
        <authorList>
            <consortium name="Lawrence Berkeley National Laboratory"/>
            <person name="Harder C.B."/>
            <person name="Miyauchi S."/>
            <person name="Viragh M."/>
            <person name="Kuo A."/>
            <person name="Thoen E."/>
            <person name="Andreopoulos B."/>
            <person name="Lu D."/>
            <person name="Skrede I."/>
            <person name="Drula E."/>
            <person name="Henrissat B."/>
            <person name="Morin E."/>
            <person name="Kohler A."/>
            <person name="Barry K."/>
            <person name="LaButti K."/>
            <person name="Morin E."/>
            <person name="Salamov A."/>
            <person name="Lipzen A."/>
            <person name="Mereny Z."/>
            <person name="Hegedus B."/>
            <person name="Baldrian P."/>
            <person name="Stursova M."/>
            <person name="Weitz H."/>
            <person name="Taylor A."/>
            <person name="Grigoriev I.V."/>
            <person name="Nagy L.G."/>
            <person name="Martin F."/>
            <person name="Kauserud H."/>
        </authorList>
    </citation>
    <scope>NUCLEOTIDE SEQUENCE</scope>
    <source>
        <strain evidence="1">9144</strain>
    </source>
</reference>
<dbReference type="EMBL" id="JARJCW010000017">
    <property type="protein sequence ID" value="KAJ7215530.1"/>
    <property type="molecule type" value="Genomic_DNA"/>
</dbReference>
<accession>A0AAD6YG88</accession>